<protein>
    <submittedName>
        <fullName evidence="1">Uncharacterized protein</fullName>
    </submittedName>
</protein>
<dbReference type="EMBL" id="CP001291">
    <property type="protein sequence ID" value="ACK71111.1"/>
    <property type="molecule type" value="Genomic_DNA"/>
</dbReference>
<keyword evidence="2" id="KW-1185">Reference proteome</keyword>
<gene>
    <name evidence="1" type="ordered locus">PCC7424_2699</name>
</gene>
<evidence type="ECO:0000313" key="1">
    <source>
        <dbReference type="EMBL" id="ACK71111.1"/>
    </source>
</evidence>
<dbReference type="Proteomes" id="UP000002384">
    <property type="component" value="Chromosome"/>
</dbReference>
<dbReference type="STRING" id="65393.PCC7424_2699"/>
<organism evidence="1 2">
    <name type="scientific">Gloeothece citriformis (strain PCC 7424)</name>
    <name type="common">Cyanothece sp. (strain PCC 7424)</name>
    <dbReference type="NCBI Taxonomy" id="65393"/>
    <lineage>
        <taxon>Bacteria</taxon>
        <taxon>Bacillati</taxon>
        <taxon>Cyanobacteriota</taxon>
        <taxon>Cyanophyceae</taxon>
        <taxon>Oscillatoriophycideae</taxon>
        <taxon>Chroococcales</taxon>
        <taxon>Aphanothecaceae</taxon>
        <taxon>Gloeothece</taxon>
        <taxon>Gloeothece citriformis</taxon>
    </lineage>
</organism>
<proteinExistence type="predicted"/>
<dbReference type="KEGG" id="cyc:PCC7424_2699"/>
<dbReference type="HOGENOM" id="CLU_3117007_0_0_3"/>
<reference evidence="2" key="1">
    <citation type="journal article" date="2011" name="MBio">
        <title>Novel metabolic attributes of the genus Cyanothece, comprising a group of unicellular nitrogen-fixing Cyanobacteria.</title>
        <authorList>
            <person name="Bandyopadhyay A."/>
            <person name="Elvitigala T."/>
            <person name="Welsh E."/>
            <person name="Stockel J."/>
            <person name="Liberton M."/>
            <person name="Min H."/>
            <person name="Sherman L.A."/>
            <person name="Pakrasi H.B."/>
        </authorList>
    </citation>
    <scope>NUCLEOTIDE SEQUENCE [LARGE SCALE GENOMIC DNA]</scope>
    <source>
        <strain evidence="2">PCC 7424</strain>
    </source>
</reference>
<accession>B7K7R5</accession>
<evidence type="ECO:0000313" key="2">
    <source>
        <dbReference type="Proteomes" id="UP000002384"/>
    </source>
</evidence>
<sequence length="50" mass="5894">MRRGRILQFEREDCGVKCFRIGISGQFLPDNEQLKKNPTGIKLWDKKKNT</sequence>
<dbReference type="AlphaFoldDB" id="B7K7R5"/>
<name>B7K7R5_GLOC7</name>